<name>A0AB72V7E8_CORGB</name>
<dbReference type="EMBL" id="AP009044">
    <property type="protein sequence ID" value="BAF53217.1"/>
    <property type="molecule type" value="Genomic_DNA"/>
</dbReference>
<dbReference type="SUPFAM" id="SSF53850">
    <property type="entry name" value="Periplasmic binding protein-like II"/>
    <property type="match status" value="1"/>
</dbReference>
<dbReference type="KEGG" id="cgt:cgR_0254"/>
<accession>A0AB72V7E8</accession>
<keyword evidence="1 2" id="KW-0732">Signal</keyword>
<dbReference type="InterPro" id="IPR006059">
    <property type="entry name" value="SBP"/>
</dbReference>
<feature type="chain" id="PRO_5044503070" description="ABC transporter substrate-binding protein" evidence="2">
    <location>
        <begin position="30"/>
        <end position="389"/>
    </location>
</feature>
<reference evidence="3" key="1">
    <citation type="journal article" date="2007" name="Microbiology">
        <title>Comparative analysis of the Corynebacterium glutamicum group and complete genome sequence of strain R.</title>
        <authorList>
            <person name="Yukawa H."/>
            <person name="Omumasaba C.A."/>
            <person name="Nonaka H."/>
            <person name="Kos P."/>
            <person name="Okai N."/>
            <person name="Suzuki N."/>
            <person name="Suda M."/>
            <person name="Tsuge Y."/>
            <person name="Watanabe J."/>
            <person name="Ikeda Y."/>
            <person name="Vertes A.A."/>
            <person name="Inui M."/>
        </authorList>
    </citation>
    <scope>NUCLEOTIDE SEQUENCE</scope>
    <source>
        <strain evidence="3">R</strain>
    </source>
</reference>
<sequence>MKAKYLITTAAFAVSAIALTACTPSTAEADSESSQTSIANAAAVETVIEDVDLDALLEAAKDEPALQVYDGTSKIEKIAENFAEHYGLEITGSKADSSEVTEMMIREHAAGNVQGDVFALSDLAAVNNELLANGSATAWLPADIAKNMDDSAINPPVVINDPSLFTYNAEVNDVCPADNIWEFTDAASGQRLAFQDPLNDSGTLDWFSQMSQFASDELESSYASYFGEEFTGDDITEEFVAKLASNNPLLTKSSEEASEAVGAPGQTEPPMGLISSAKFRNNDELGYKLAACDTLEPFVGYANPKAIVMASGTDSPNAAKLFIHWMYTQEGIEPQIADGKISTNSEIVQPEDPANVGELTDRIFTFDGSGVDTDWANREDWSDLWRMNS</sequence>
<feature type="signal peptide" evidence="2">
    <location>
        <begin position="1"/>
        <end position="29"/>
    </location>
</feature>
<evidence type="ECO:0000256" key="2">
    <source>
        <dbReference type="SAM" id="SignalP"/>
    </source>
</evidence>
<dbReference type="RefSeq" id="WP_011896516.1">
    <property type="nucleotide sequence ID" value="NC_009342.1"/>
</dbReference>
<dbReference type="PANTHER" id="PTHR30006">
    <property type="entry name" value="THIAMINE-BINDING PERIPLASMIC PROTEIN-RELATED"/>
    <property type="match status" value="1"/>
</dbReference>
<dbReference type="AlphaFoldDB" id="A0AB72V7E8"/>
<gene>
    <name evidence="3" type="ordered locus">cgR_0254</name>
</gene>
<evidence type="ECO:0008006" key="4">
    <source>
        <dbReference type="Google" id="ProtNLM"/>
    </source>
</evidence>
<dbReference type="Gene3D" id="3.40.190.10">
    <property type="entry name" value="Periplasmic binding protein-like II"/>
    <property type="match status" value="2"/>
</dbReference>
<evidence type="ECO:0000256" key="1">
    <source>
        <dbReference type="ARBA" id="ARBA00022729"/>
    </source>
</evidence>
<dbReference type="Pfam" id="PF13416">
    <property type="entry name" value="SBP_bac_8"/>
    <property type="match status" value="1"/>
</dbReference>
<organism evidence="3">
    <name type="scientific">Corynebacterium glutamicum (strain R)</name>
    <dbReference type="NCBI Taxonomy" id="340322"/>
    <lineage>
        <taxon>Bacteria</taxon>
        <taxon>Bacillati</taxon>
        <taxon>Actinomycetota</taxon>
        <taxon>Actinomycetes</taxon>
        <taxon>Mycobacteriales</taxon>
        <taxon>Corynebacteriaceae</taxon>
        <taxon>Corynebacterium</taxon>
    </lineage>
</organism>
<dbReference type="Proteomes" id="UP000006698">
    <property type="component" value="Chromosome"/>
</dbReference>
<protein>
    <recommendedName>
        <fullName evidence="4">ABC transporter substrate-binding protein</fullName>
    </recommendedName>
</protein>
<dbReference type="PANTHER" id="PTHR30006:SF2">
    <property type="entry name" value="ABC TRANSPORTER SUBSTRATE-BINDING PROTEIN"/>
    <property type="match status" value="1"/>
</dbReference>
<dbReference type="PROSITE" id="PS51257">
    <property type="entry name" value="PROKAR_LIPOPROTEIN"/>
    <property type="match status" value="1"/>
</dbReference>
<proteinExistence type="predicted"/>
<evidence type="ECO:0000313" key="3">
    <source>
        <dbReference type="EMBL" id="BAF53217.1"/>
    </source>
</evidence>